<evidence type="ECO:0000313" key="2">
    <source>
        <dbReference type="Proteomes" id="UP000198806"/>
    </source>
</evidence>
<reference evidence="1 2" key="1">
    <citation type="submission" date="2016-10" db="EMBL/GenBank/DDBJ databases">
        <authorList>
            <person name="de Groot N.N."/>
        </authorList>
    </citation>
    <scope>NUCLEOTIDE SEQUENCE [LARGE SCALE GENOMIC DNA]</scope>
    <source>
        <strain evidence="1 2">DSM 1283</strain>
    </source>
</reference>
<evidence type="ECO:0000313" key="1">
    <source>
        <dbReference type="EMBL" id="SFO19631.1"/>
    </source>
</evidence>
<gene>
    <name evidence="1" type="ORF">SAMN04489757_11286</name>
</gene>
<dbReference type="RefSeq" id="WP_091686181.1">
    <property type="nucleotide sequence ID" value="NZ_BAABFM010000014.1"/>
</dbReference>
<accession>A0A1I5F8J2</accession>
<dbReference type="AlphaFoldDB" id="A0A1I5F8J2"/>
<proteinExistence type="predicted"/>
<dbReference type="PROSITE" id="PS51257">
    <property type="entry name" value="PROKAR_LIPOPROTEIN"/>
    <property type="match status" value="1"/>
</dbReference>
<keyword evidence="2" id="KW-1185">Reference proteome</keyword>
<dbReference type="Proteomes" id="UP000198806">
    <property type="component" value="Unassembled WGS sequence"/>
</dbReference>
<protein>
    <recommendedName>
        <fullName evidence="3">Lipoprotein</fullName>
    </recommendedName>
</protein>
<sequence length="393" mass="45556">MREIKIVIIFIVLLITLVGCSKQDENQFTKSNTYESYDGEKAVQTNKNDDKHITETIDVNMKIDADVIAPNSDEYFEYQLVEKDFDIEKFSQLLFENDSSIKKTLEDLPNPYIKSIIETENGGQLVIWPNSLRFQSDSRMQNIEYLIGSKFYWEIDNKNYTDEELQKFIQNEQVKYNMERFEETYELGDNERLELVTAIEVTAESLIQEQNSLSQRPGYDEEVKSGMREIVDDWTGVEKLYYLEYNIIQNSIPMFGKKEALIQSSFAGASYQSSYISIILSDKGFEYLDIQGAWKVESADKIEIISAKKGIEKLKEKYANLIVSTESNISKIWLEYIFIPNEHDESNSTGKLTPYWCYQRQYTDGVNEEGVTFYTYQADRINAVTGGDLAYGN</sequence>
<dbReference type="STRING" id="1527.SAMN04489757_11286"/>
<evidence type="ECO:0008006" key="3">
    <source>
        <dbReference type="Google" id="ProtNLM"/>
    </source>
</evidence>
<organism evidence="1 2">
    <name type="scientific">Anaerocolumna aminovalerica</name>
    <dbReference type="NCBI Taxonomy" id="1527"/>
    <lineage>
        <taxon>Bacteria</taxon>
        <taxon>Bacillati</taxon>
        <taxon>Bacillota</taxon>
        <taxon>Clostridia</taxon>
        <taxon>Lachnospirales</taxon>
        <taxon>Lachnospiraceae</taxon>
        <taxon>Anaerocolumna</taxon>
    </lineage>
</organism>
<name>A0A1I5F8J2_9FIRM</name>
<dbReference type="EMBL" id="FOWD01000012">
    <property type="protein sequence ID" value="SFO19631.1"/>
    <property type="molecule type" value="Genomic_DNA"/>
</dbReference>